<gene>
    <name evidence="2" type="ORF">SLS53_002384</name>
</gene>
<dbReference type="Proteomes" id="UP001320245">
    <property type="component" value="Unassembled WGS sequence"/>
</dbReference>
<evidence type="ECO:0000313" key="2">
    <source>
        <dbReference type="EMBL" id="KAK7746425.1"/>
    </source>
</evidence>
<protein>
    <submittedName>
        <fullName evidence="2">Uncharacterized protein</fullName>
    </submittedName>
</protein>
<feature type="compositionally biased region" description="Basic and acidic residues" evidence="1">
    <location>
        <begin position="60"/>
        <end position="73"/>
    </location>
</feature>
<dbReference type="AlphaFoldDB" id="A0AAN9UH79"/>
<keyword evidence="3" id="KW-1185">Reference proteome</keyword>
<feature type="compositionally biased region" description="Polar residues" evidence="1">
    <location>
        <begin position="1"/>
        <end position="10"/>
    </location>
</feature>
<dbReference type="EMBL" id="JAJSPL020000006">
    <property type="protein sequence ID" value="KAK7746425.1"/>
    <property type="molecule type" value="Genomic_DNA"/>
</dbReference>
<feature type="compositionally biased region" description="Low complexity" evidence="1">
    <location>
        <begin position="74"/>
        <end position="86"/>
    </location>
</feature>
<sequence>MEQSLNTPSISAVGYDASTQQHQQQHQLSDHADELVNKLKSSPPMGLWSTPRAPRRRRISHDISDDAASHSDDSSLSSRYNSDFDSNPSTGCHSPATSWSGSSHCDESCAQETSTEQPSKGIVRKDACGNPIKLSLNLDDMPQWTPLFADWDQCLSPEPIRKFWSEVKVPQGLWQPPQDMKKPAGLWGQ</sequence>
<organism evidence="2 3">
    <name type="scientific">Cytospora paraplurivora</name>
    <dbReference type="NCBI Taxonomy" id="2898453"/>
    <lineage>
        <taxon>Eukaryota</taxon>
        <taxon>Fungi</taxon>
        <taxon>Dikarya</taxon>
        <taxon>Ascomycota</taxon>
        <taxon>Pezizomycotina</taxon>
        <taxon>Sordariomycetes</taxon>
        <taxon>Sordariomycetidae</taxon>
        <taxon>Diaporthales</taxon>
        <taxon>Cytosporaceae</taxon>
        <taxon>Cytospora</taxon>
    </lineage>
</organism>
<feature type="region of interest" description="Disordered" evidence="1">
    <location>
        <begin position="1"/>
        <end position="107"/>
    </location>
</feature>
<accession>A0AAN9UH79</accession>
<comment type="caution">
    <text evidence="2">The sequence shown here is derived from an EMBL/GenBank/DDBJ whole genome shotgun (WGS) entry which is preliminary data.</text>
</comment>
<name>A0AAN9UH79_9PEZI</name>
<feature type="compositionally biased region" description="Polar residues" evidence="1">
    <location>
        <begin position="87"/>
        <end position="103"/>
    </location>
</feature>
<evidence type="ECO:0000256" key="1">
    <source>
        <dbReference type="SAM" id="MobiDB-lite"/>
    </source>
</evidence>
<reference evidence="2 3" key="1">
    <citation type="journal article" date="2023" name="PLoS ONE">
        <title>Cytospora paraplurivora sp. nov. isolated from orchards with fruit tree decline syndrome in Ontario, Canada.</title>
        <authorList>
            <person name="Ilyukhin E."/>
            <person name="Nguyen H.D.T."/>
            <person name="Castle A.J."/>
            <person name="Ellouze W."/>
        </authorList>
    </citation>
    <scope>NUCLEOTIDE SEQUENCE [LARGE SCALE GENOMIC DNA]</scope>
    <source>
        <strain evidence="2 3">FDS-564</strain>
    </source>
</reference>
<feature type="compositionally biased region" description="Basic and acidic residues" evidence="1">
    <location>
        <begin position="28"/>
        <end position="37"/>
    </location>
</feature>
<proteinExistence type="predicted"/>
<evidence type="ECO:0000313" key="3">
    <source>
        <dbReference type="Proteomes" id="UP001320245"/>
    </source>
</evidence>